<protein>
    <submittedName>
        <fullName evidence="1">Uncharacterized protein</fullName>
    </submittedName>
</protein>
<comment type="caution">
    <text evidence="1">The sequence shown here is derived from an EMBL/GenBank/DDBJ whole genome shotgun (WGS) entry which is preliminary data.</text>
</comment>
<dbReference type="EMBL" id="LAZR01004949">
    <property type="protein sequence ID" value="KKN04175.1"/>
    <property type="molecule type" value="Genomic_DNA"/>
</dbReference>
<evidence type="ECO:0000313" key="1">
    <source>
        <dbReference type="EMBL" id="KKN04175.1"/>
    </source>
</evidence>
<sequence length="65" mass="7906">MKLDRCRFDNYDDKWNLSTRPNHFHPRFIKDGFISPMIGHPDQDIQKLCKLLLSNKLILKDFRFK</sequence>
<accession>A0A0F9M9P8</accession>
<organism evidence="1">
    <name type="scientific">marine sediment metagenome</name>
    <dbReference type="NCBI Taxonomy" id="412755"/>
    <lineage>
        <taxon>unclassified sequences</taxon>
        <taxon>metagenomes</taxon>
        <taxon>ecological metagenomes</taxon>
    </lineage>
</organism>
<proteinExistence type="predicted"/>
<reference evidence="1" key="1">
    <citation type="journal article" date="2015" name="Nature">
        <title>Complex archaea that bridge the gap between prokaryotes and eukaryotes.</title>
        <authorList>
            <person name="Spang A."/>
            <person name="Saw J.H."/>
            <person name="Jorgensen S.L."/>
            <person name="Zaremba-Niedzwiedzka K."/>
            <person name="Martijn J."/>
            <person name="Lind A.E."/>
            <person name="van Eijk R."/>
            <person name="Schleper C."/>
            <person name="Guy L."/>
            <person name="Ettema T.J."/>
        </authorList>
    </citation>
    <scope>NUCLEOTIDE SEQUENCE</scope>
</reference>
<gene>
    <name evidence="1" type="ORF">LCGC14_1100130</name>
</gene>
<dbReference type="AlphaFoldDB" id="A0A0F9M9P8"/>
<name>A0A0F9M9P8_9ZZZZ</name>